<gene>
    <name evidence="2" type="ORF">BSAL_25210</name>
</gene>
<evidence type="ECO:0000313" key="3">
    <source>
        <dbReference type="Proteomes" id="UP000051952"/>
    </source>
</evidence>
<name>A0A0S4JJ89_BODSA</name>
<keyword evidence="1" id="KW-0472">Membrane</keyword>
<proteinExistence type="predicted"/>
<dbReference type="InterPro" id="IPR043912">
    <property type="entry name" value="DUF5765"/>
</dbReference>
<dbReference type="OMA" id="WHIAWQM"/>
<protein>
    <submittedName>
        <fullName evidence="2">Transmembrane protein, putative</fullName>
    </submittedName>
</protein>
<dbReference type="VEuPathDB" id="TriTrypDB:BSAL_25210"/>
<organism evidence="2 3">
    <name type="scientific">Bodo saltans</name>
    <name type="common">Flagellated protozoan</name>
    <dbReference type="NCBI Taxonomy" id="75058"/>
    <lineage>
        <taxon>Eukaryota</taxon>
        <taxon>Discoba</taxon>
        <taxon>Euglenozoa</taxon>
        <taxon>Kinetoplastea</taxon>
        <taxon>Metakinetoplastina</taxon>
        <taxon>Eubodonida</taxon>
        <taxon>Bodonidae</taxon>
        <taxon>Bodo</taxon>
    </lineage>
</organism>
<feature type="transmembrane region" description="Helical" evidence="1">
    <location>
        <begin position="116"/>
        <end position="134"/>
    </location>
</feature>
<feature type="transmembrane region" description="Helical" evidence="1">
    <location>
        <begin position="31"/>
        <end position="52"/>
    </location>
</feature>
<keyword evidence="3" id="KW-1185">Reference proteome</keyword>
<dbReference type="AlphaFoldDB" id="A0A0S4JJ89"/>
<keyword evidence="1 2" id="KW-0812">Transmembrane</keyword>
<feature type="transmembrane region" description="Helical" evidence="1">
    <location>
        <begin position="205"/>
        <end position="224"/>
    </location>
</feature>
<evidence type="ECO:0000313" key="2">
    <source>
        <dbReference type="EMBL" id="CUG90142.1"/>
    </source>
</evidence>
<keyword evidence="1" id="KW-1133">Transmembrane helix</keyword>
<dbReference type="Pfam" id="PF19069">
    <property type="entry name" value="DUF5765"/>
    <property type="match status" value="1"/>
</dbReference>
<reference evidence="3" key="1">
    <citation type="submission" date="2015-09" db="EMBL/GenBank/DDBJ databases">
        <authorList>
            <consortium name="Pathogen Informatics"/>
        </authorList>
    </citation>
    <scope>NUCLEOTIDE SEQUENCE [LARGE SCALE GENOMIC DNA]</scope>
    <source>
        <strain evidence="3">Lake Konstanz</strain>
    </source>
</reference>
<feature type="transmembrane region" description="Helical" evidence="1">
    <location>
        <begin position="230"/>
        <end position="248"/>
    </location>
</feature>
<accession>A0A0S4JJ89</accession>
<sequence length="277" mass="30974">MCFNGYMSGGFALLGLFVAGWIHHKTNNTKLAAGVFFFFTMEALQAVQYLYLAADLKSPVCDTLVNKVLTVLGFAHICAQPYFCHLINEALSGEPSRNNSAEHNAKLMKYRNQYAVVKRLCIIGGFLIFMRFPLSYVPGWNTADVTKSNEWIRGKELCTFKTESMVHLGWSVPFADGTYNIQGVGLHAFLMFAPFFALYEKKGMVIQGLFLYATGPFAASMITSNLLEQASIWCFFSIAQISIMLFLIRETLIVKWGKAGKALDKLKGPETKAVKKH</sequence>
<dbReference type="Proteomes" id="UP000051952">
    <property type="component" value="Unassembled WGS sequence"/>
</dbReference>
<dbReference type="EMBL" id="CYKH01001795">
    <property type="protein sequence ID" value="CUG90142.1"/>
    <property type="molecule type" value="Genomic_DNA"/>
</dbReference>
<feature type="transmembrane region" description="Helical" evidence="1">
    <location>
        <begin position="6"/>
        <end position="24"/>
    </location>
</feature>
<feature type="transmembrane region" description="Helical" evidence="1">
    <location>
        <begin position="179"/>
        <end position="198"/>
    </location>
</feature>
<evidence type="ECO:0000256" key="1">
    <source>
        <dbReference type="SAM" id="Phobius"/>
    </source>
</evidence>
<dbReference type="OrthoDB" id="10267839at2759"/>